<keyword evidence="5" id="KW-1185">Reference proteome</keyword>
<dbReference type="InterPro" id="IPR023076">
    <property type="entry name" value="HMG_CoA_Rdtase_CS"/>
</dbReference>
<comment type="pathway">
    <text evidence="3">Metabolic intermediate metabolism; (R)-mevalonate degradation; (S)-3-hydroxy-3-methylglutaryl-CoA from (R)-mevalonate: step 1/1.</text>
</comment>
<reference evidence="4 5" key="1">
    <citation type="journal article" date="2003" name="Int. J. Syst. Evol. Microbiol.">
        <title>Virgibacillus carmonensis sp. nov., Virgibacillus necropolis sp. nov. and Virgibacillus picturae sp. nov., three novel species isolated from deteriorated mural paintings, transfer of the species of the genus salibacillus to Virgibacillus, as Virgibacillus marismortui comb. nov. and Virgibacillus salexigens comb. nov., and emended description of the genus Virgibacillus.</title>
        <authorList>
            <person name="Heyrman J."/>
            <person name="Logan N.A."/>
            <person name="Busse H.J."/>
            <person name="Balcaen A."/>
            <person name="Lebbe L."/>
            <person name="Rodriguez-Diaz M."/>
            <person name="Swings J."/>
            <person name="De Vos P."/>
        </authorList>
    </citation>
    <scope>NUCLEOTIDE SEQUENCE [LARGE SCALE GENOMIC DNA]</scope>
    <source>
        <strain evidence="4 5">LMG 19488</strain>
    </source>
</reference>
<dbReference type="UniPathway" id="UPA00257">
    <property type="reaction ID" value="UER00367"/>
</dbReference>
<dbReference type="InterPro" id="IPR009029">
    <property type="entry name" value="HMG_CoA_Rdtase_sub-bd_dom_sf"/>
</dbReference>
<proteinExistence type="inferred from homology"/>
<dbReference type="InterPro" id="IPR009023">
    <property type="entry name" value="HMG_CoA_Rdtase_NAD(P)-bd_sf"/>
</dbReference>
<dbReference type="PANTHER" id="PTHR10572:SF24">
    <property type="entry name" value="3-HYDROXY-3-METHYLGLUTARYL-COENZYME A REDUCTASE"/>
    <property type="match status" value="1"/>
</dbReference>
<comment type="catalytic activity">
    <reaction evidence="3">
        <text>(R)-mevalonate + 2 NAD(+) + CoA = (3S)-3-hydroxy-3-methylglutaryl-CoA + 2 NADH + 2 H(+)</text>
        <dbReference type="Rhea" id="RHEA:14833"/>
        <dbReference type="ChEBI" id="CHEBI:15378"/>
        <dbReference type="ChEBI" id="CHEBI:36464"/>
        <dbReference type="ChEBI" id="CHEBI:43074"/>
        <dbReference type="ChEBI" id="CHEBI:57287"/>
        <dbReference type="ChEBI" id="CHEBI:57540"/>
        <dbReference type="ChEBI" id="CHEBI:57945"/>
        <dbReference type="EC" id="1.1.1.88"/>
    </reaction>
</comment>
<dbReference type="PROSITE" id="PS50065">
    <property type="entry name" value="HMG_COA_REDUCTASE_4"/>
    <property type="match status" value="1"/>
</dbReference>
<dbReference type="Pfam" id="PF00368">
    <property type="entry name" value="HMG-CoA_red"/>
    <property type="match status" value="1"/>
</dbReference>
<sequence>MNSKTTKFYHQSQRERLSKVKNETSLSEEEANLYNDFGSLGQEIANLLIENSIGVMEIPLGIATNFIVNNKDIFIPMAIEESSVIAAASNGAKLTRPTGGFTVTTTGSRLFSQIQLTGIKDVFGAKMKIHEHEQEILEAAAIQDPTLVNLGGGPESIEVRVFEDMSMIVVHLLVNTLDAMGANAVNSMAEKIAPILEDTTGGKAYLRIISNLADKRLARARCTIKKEVLSDETIDGVISAYRFATVDPYRAATHNKGIMNGISAVVLATGNDTRAVEAGAHAYAARSGQYTSLTTWEKNQEGDLVGTLELPLVVGIIGGATSIHPKAKSNLNMMNIKTANDLVQIIASVGLAQNLTALKALATDGVQKGHMKLHAKNIAHMAGAKGTNIDKIAKQLIEEDNVRIDRAIELLNQGGRN</sequence>
<dbReference type="GO" id="GO:0015936">
    <property type="term" value="P:coenzyme A metabolic process"/>
    <property type="evidence" value="ECO:0007669"/>
    <property type="project" value="InterPro"/>
</dbReference>
<keyword evidence="2 3" id="KW-0560">Oxidoreductase</keyword>
<evidence type="ECO:0000256" key="3">
    <source>
        <dbReference type="RuleBase" id="RU361219"/>
    </source>
</evidence>
<comment type="similarity">
    <text evidence="1 3">Belongs to the HMG-CoA reductase family.</text>
</comment>
<dbReference type="PROSITE" id="PS00318">
    <property type="entry name" value="HMG_COA_REDUCTASE_2"/>
    <property type="match status" value="1"/>
</dbReference>
<keyword evidence="3" id="KW-0520">NAD</keyword>
<dbReference type="GO" id="GO:0140643">
    <property type="term" value="F:hydroxymethylglutaryl-CoA reductase (NADH) activity"/>
    <property type="evidence" value="ECO:0007669"/>
    <property type="project" value="UniProtKB-EC"/>
</dbReference>
<dbReference type="SUPFAM" id="SSF55035">
    <property type="entry name" value="NAD-binding domain of HMG-CoA reductase"/>
    <property type="match status" value="1"/>
</dbReference>
<dbReference type="PANTHER" id="PTHR10572">
    <property type="entry name" value="3-HYDROXY-3-METHYLGLUTARYL-COENZYME A REDUCTASE"/>
    <property type="match status" value="1"/>
</dbReference>
<dbReference type="EMBL" id="CP022437">
    <property type="protein sequence ID" value="ASN04566.1"/>
    <property type="molecule type" value="Genomic_DNA"/>
</dbReference>
<dbReference type="CDD" id="cd00644">
    <property type="entry name" value="HMG-CoA_reductase_classII"/>
    <property type="match status" value="1"/>
</dbReference>
<dbReference type="InterPro" id="IPR004553">
    <property type="entry name" value="HMG_CoA_Rdtase_bac-typ"/>
</dbReference>
<dbReference type="InterPro" id="IPR023074">
    <property type="entry name" value="HMG_CoA_Rdtase_cat_sf"/>
</dbReference>
<dbReference type="OrthoDB" id="9764892at2"/>
<dbReference type="AlphaFoldDB" id="A0A221MA83"/>
<evidence type="ECO:0000313" key="4">
    <source>
        <dbReference type="EMBL" id="ASN04566.1"/>
    </source>
</evidence>
<dbReference type="InterPro" id="IPR002202">
    <property type="entry name" value="HMG_CoA_Rdtase"/>
</dbReference>
<evidence type="ECO:0000256" key="2">
    <source>
        <dbReference type="ARBA" id="ARBA00023002"/>
    </source>
</evidence>
<dbReference type="GO" id="GO:0004420">
    <property type="term" value="F:hydroxymethylglutaryl-CoA reductase (NADPH) activity"/>
    <property type="evidence" value="ECO:0007669"/>
    <property type="project" value="InterPro"/>
</dbReference>
<dbReference type="KEGG" id="vne:CFK40_05840"/>
<protein>
    <recommendedName>
        <fullName evidence="3">3-hydroxy-3-methylglutaryl coenzyme A reductase</fullName>
        <shortName evidence="3">HMG-CoA reductase</shortName>
        <ecNumber evidence="3">1.1.1.88</ecNumber>
    </recommendedName>
</protein>
<dbReference type="Gene3D" id="3.90.770.10">
    <property type="entry name" value="3-hydroxy-3-methylglutaryl-coenzyme A Reductase, Chain A, domain 2"/>
    <property type="match status" value="2"/>
</dbReference>
<dbReference type="SUPFAM" id="SSF56542">
    <property type="entry name" value="Substrate-binding domain of HMG-CoA reductase"/>
    <property type="match status" value="1"/>
</dbReference>
<dbReference type="NCBIfam" id="TIGR00532">
    <property type="entry name" value="HMG_CoA_R_NAD"/>
    <property type="match status" value="1"/>
</dbReference>
<dbReference type="PRINTS" id="PR00071">
    <property type="entry name" value="HMGCOARDTASE"/>
</dbReference>
<evidence type="ECO:0000256" key="1">
    <source>
        <dbReference type="ARBA" id="ARBA00007661"/>
    </source>
</evidence>
<dbReference type="Gene3D" id="1.10.8.660">
    <property type="match status" value="1"/>
</dbReference>
<gene>
    <name evidence="4" type="ORF">CFK40_05840</name>
</gene>
<dbReference type="Proteomes" id="UP000204391">
    <property type="component" value="Chromosome"/>
</dbReference>
<name>A0A221MA83_9BACI</name>
<dbReference type="RefSeq" id="WP_089531417.1">
    <property type="nucleotide sequence ID" value="NZ_CP022437.1"/>
</dbReference>
<evidence type="ECO:0000313" key="5">
    <source>
        <dbReference type="Proteomes" id="UP000204391"/>
    </source>
</evidence>
<dbReference type="EC" id="1.1.1.88" evidence="3"/>
<organism evidence="4 5">
    <name type="scientific">Virgibacillus necropolis</name>
    <dbReference type="NCBI Taxonomy" id="163877"/>
    <lineage>
        <taxon>Bacteria</taxon>
        <taxon>Bacillati</taxon>
        <taxon>Bacillota</taxon>
        <taxon>Bacilli</taxon>
        <taxon>Bacillales</taxon>
        <taxon>Bacillaceae</taxon>
        <taxon>Virgibacillus</taxon>
    </lineage>
</organism>
<accession>A0A221MA83</accession>